<name>A0A1V8M6V8_9GAMM</name>
<keyword evidence="4 6" id="KW-1133">Transmembrane helix</keyword>
<accession>A0A1V8M6V8</accession>
<feature type="transmembrane region" description="Helical" evidence="6">
    <location>
        <begin position="217"/>
        <end position="239"/>
    </location>
</feature>
<reference evidence="7 8" key="1">
    <citation type="submission" date="2015-12" db="EMBL/GenBank/DDBJ databases">
        <authorList>
            <person name="Shamseldin A."/>
            <person name="Moawad H."/>
            <person name="Abd El-Rahim W.M."/>
            <person name="Sadowsky M.J."/>
        </authorList>
    </citation>
    <scope>NUCLEOTIDE SEQUENCE [LARGE SCALE GENOMIC DNA]</scope>
    <source>
        <strain evidence="7 8">WF1</strain>
    </source>
</reference>
<evidence type="ECO:0000256" key="2">
    <source>
        <dbReference type="ARBA" id="ARBA00010199"/>
    </source>
</evidence>
<comment type="similarity">
    <text evidence="2">Belongs to the multi antimicrobial extrusion (MATE) (TC 2.A.66.1) family.</text>
</comment>
<gene>
    <name evidence="7" type="ORF">AU255_04925</name>
</gene>
<keyword evidence="3 6" id="KW-0812">Transmembrane</keyword>
<proteinExistence type="inferred from homology"/>
<dbReference type="Pfam" id="PF01554">
    <property type="entry name" value="MatE"/>
    <property type="match status" value="2"/>
</dbReference>
<feature type="transmembrane region" description="Helical" evidence="6">
    <location>
        <begin position="297"/>
        <end position="316"/>
    </location>
</feature>
<sequence>MIIANISTPLLGLVDTAVMGHLDNADFLAAVALAGLIFSFIFWSFGFLRMGTSGLSAQAFGANDSLALKAILVRAIVLALSISLLILLFQQPIAAFSFYLINCDYSIEPLAQQYFYIRIWSAPATLCQYVILGWFLGRQNTKSPLFIVVTVNLCNICLDLLFVVHYGMNSAGVALASVLAEYAGLILGIILVARSIPQCSRSLSWSYLFQLDKIKPMLLMNSHLFVRTLCLIFTFSFFTVQGEKFGSAILAANAVLMNFQTFMAYALDGFAHAAEALIGRALGANNKRLFQQSLKTTGLWSLLIALLFTLIFSYAGKDIINALTHLTEVREPAYEYLPWLIVLPLISFSSFLMDGVFIGATLSRQMRDCILLALFLVFLPTWYCTQALGNHGLWLALSVFMLIRSLMMLSYYLFYQQALITSMRSKPD</sequence>
<dbReference type="GO" id="GO:0015297">
    <property type="term" value="F:antiporter activity"/>
    <property type="evidence" value="ECO:0007669"/>
    <property type="project" value="InterPro"/>
</dbReference>
<evidence type="ECO:0000256" key="6">
    <source>
        <dbReference type="SAM" id="Phobius"/>
    </source>
</evidence>
<comment type="caution">
    <text evidence="7">The sequence shown here is derived from an EMBL/GenBank/DDBJ whole genome shotgun (WGS) entry which is preliminary data.</text>
</comment>
<dbReference type="OrthoDB" id="9789527at2"/>
<dbReference type="GO" id="GO:0005886">
    <property type="term" value="C:plasma membrane"/>
    <property type="evidence" value="ECO:0007669"/>
    <property type="project" value="TreeGrafter"/>
</dbReference>
<dbReference type="CDD" id="cd13136">
    <property type="entry name" value="MATE_DinF_like"/>
    <property type="match status" value="1"/>
</dbReference>
<protein>
    <recommendedName>
        <fullName evidence="9">MATE family efflux transporter</fullName>
    </recommendedName>
</protein>
<evidence type="ECO:0000256" key="3">
    <source>
        <dbReference type="ARBA" id="ARBA00022692"/>
    </source>
</evidence>
<dbReference type="PANTHER" id="PTHR42893">
    <property type="entry name" value="PROTEIN DETOXIFICATION 44, CHLOROPLASTIC-RELATED"/>
    <property type="match status" value="1"/>
</dbReference>
<comment type="subcellular location">
    <subcellularLocation>
        <location evidence="1">Membrane</location>
        <topology evidence="1">Multi-pass membrane protein</topology>
    </subcellularLocation>
</comment>
<evidence type="ECO:0000313" key="7">
    <source>
        <dbReference type="EMBL" id="OQK17238.1"/>
    </source>
</evidence>
<feature type="transmembrane region" description="Helical" evidence="6">
    <location>
        <begin position="71"/>
        <end position="101"/>
    </location>
</feature>
<dbReference type="InterPro" id="IPR044644">
    <property type="entry name" value="DinF-like"/>
</dbReference>
<dbReference type="PANTHER" id="PTHR42893:SF46">
    <property type="entry name" value="PROTEIN DETOXIFICATION 44, CHLOROPLASTIC"/>
    <property type="match status" value="1"/>
</dbReference>
<feature type="transmembrane region" description="Helical" evidence="6">
    <location>
        <begin position="174"/>
        <end position="196"/>
    </location>
</feature>
<evidence type="ECO:0000313" key="8">
    <source>
        <dbReference type="Proteomes" id="UP000191980"/>
    </source>
</evidence>
<feature type="transmembrane region" description="Helical" evidence="6">
    <location>
        <begin position="394"/>
        <end position="414"/>
    </location>
</feature>
<dbReference type="Proteomes" id="UP000191980">
    <property type="component" value="Unassembled WGS sequence"/>
</dbReference>
<evidence type="ECO:0000256" key="1">
    <source>
        <dbReference type="ARBA" id="ARBA00004141"/>
    </source>
</evidence>
<dbReference type="InterPro" id="IPR002528">
    <property type="entry name" value="MATE_fam"/>
</dbReference>
<organism evidence="7 8">
    <name type="scientific">Methyloprofundus sedimenti</name>
    <dbReference type="NCBI Taxonomy" id="1420851"/>
    <lineage>
        <taxon>Bacteria</taxon>
        <taxon>Pseudomonadati</taxon>
        <taxon>Pseudomonadota</taxon>
        <taxon>Gammaproteobacteria</taxon>
        <taxon>Methylococcales</taxon>
        <taxon>Methylococcaceae</taxon>
        <taxon>Methyloprofundus</taxon>
    </lineage>
</organism>
<evidence type="ECO:0000256" key="5">
    <source>
        <dbReference type="ARBA" id="ARBA00023136"/>
    </source>
</evidence>
<feature type="transmembrane region" description="Helical" evidence="6">
    <location>
        <begin position="369"/>
        <end position="388"/>
    </location>
</feature>
<feature type="transmembrane region" description="Helical" evidence="6">
    <location>
        <begin position="27"/>
        <end position="50"/>
    </location>
</feature>
<dbReference type="EMBL" id="LPUF01000001">
    <property type="protein sequence ID" value="OQK17238.1"/>
    <property type="molecule type" value="Genomic_DNA"/>
</dbReference>
<dbReference type="STRING" id="1420851.AU255_04925"/>
<keyword evidence="8" id="KW-1185">Reference proteome</keyword>
<dbReference type="AlphaFoldDB" id="A0A1V8M6V8"/>
<dbReference type="RefSeq" id="WP_080521851.1">
    <property type="nucleotide sequence ID" value="NZ_LPUF01000001.1"/>
</dbReference>
<dbReference type="NCBIfam" id="TIGR00797">
    <property type="entry name" value="matE"/>
    <property type="match status" value="1"/>
</dbReference>
<feature type="transmembrane region" description="Helical" evidence="6">
    <location>
        <begin position="336"/>
        <end position="357"/>
    </location>
</feature>
<evidence type="ECO:0000256" key="4">
    <source>
        <dbReference type="ARBA" id="ARBA00022989"/>
    </source>
</evidence>
<dbReference type="GO" id="GO:0042910">
    <property type="term" value="F:xenobiotic transmembrane transporter activity"/>
    <property type="evidence" value="ECO:0007669"/>
    <property type="project" value="InterPro"/>
</dbReference>
<evidence type="ECO:0008006" key="9">
    <source>
        <dbReference type="Google" id="ProtNLM"/>
    </source>
</evidence>
<feature type="transmembrane region" description="Helical" evidence="6">
    <location>
        <begin position="145"/>
        <end position="168"/>
    </location>
</feature>
<feature type="transmembrane region" description="Helical" evidence="6">
    <location>
        <begin position="113"/>
        <end position="136"/>
    </location>
</feature>
<keyword evidence="5 6" id="KW-0472">Membrane</keyword>